<dbReference type="EMBL" id="BK013706">
    <property type="protein sequence ID" value="DAD51057.1"/>
    <property type="molecule type" value="Genomic_RNA"/>
</dbReference>
<dbReference type="GeneID" id="80398582"/>
<keyword evidence="3" id="KW-1161">Viral attachment to host cell</keyword>
<evidence type="ECO:0000256" key="5">
    <source>
        <dbReference type="ARBA" id="ARBA00023104"/>
    </source>
</evidence>
<evidence type="ECO:0000256" key="7">
    <source>
        <dbReference type="ARBA" id="ARBA00035110"/>
    </source>
</evidence>
<dbReference type="InterPro" id="IPR005563">
    <property type="entry name" value="A_protein"/>
</dbReference>
<dbReference type="KEGG" id="vg:80398582"/>
<keyword evidence="4" id="KW-0946">Virion</keyword>
<dbReference type="GO" id="GO:0039666">
    <property type="term" value="P:virion attachment to host cell pilus"/>
    <property type="evidence" value="ECO:0007669"/>
    <property type="project" value="UniProtKB-KW"/>
</dbReference>
<evidence type="ECO:0000313" key="8">
    <source>
        <dbReference type="EMBL" id="DAD51057.1"/>
    </source>
</evidence>
<evidence type="ECO:0000256" key="4">
    <source>
        <dbReference type="ARBA" id="ARBA00022844"/>
    </source>
</evidence>
<dbReference type="RefSeq" id="YP_010769534.1">
    <property type="nucleotide sequence ID" value="NC_074004.1"/>
</dbReference>
<comment type="similarity">
    <text evidence="7">Belongs to the Leviviricetes maturation protein family.</text>
</comment>
<comment type="subcellular location">
    <subcellularLocation>
        <location evidence="1">Virion</location>
    </subcellularLocation>
</comment>
<accession>A0A8S5L098</accession>
<dbReference type="Pfam" id="PF03863">
    <property type="entry name" value="Phage_mat-A"/>
    <property type="match status" value="1"/>
</dbReference>
<proteinExistence type="inferred from homology"/>
<organism evidence="8 9">
    <name type="scientific">ssRNA phage SRR6960802_1</name>
    <dbReference type="NCBI Taxonomy" id="2786607"/>
    <lineage>
        <taxon>Viruses</taxon>
        <taxon>Riboviria</taxon>
        <taxon>Orthornavirae</taxon>
        <taxon>Lenarviricota</taxon>
        <taxon>Leviviricetes</taxon>
        <taxon>Norzivirales</taxon>
        <taxon>Fiersviridae</taxon>
        <taxon>Mihkrovirus</taxon>
        <taxon>Mihkrovirus pelenecus</taxon>
    </lineage>
</organism>
<evidence type="ECO:0000313" key="9">
    <source>
        <dbReference type="Proteomes" id="UP000679999"/>
    </source>
</evidence>
<dbReference type="Proteomes" id="UP000679999">
    <property type="component" value="Segment"/>
</dbReference>
<evidence type="ECO:0000256" key="1">
    <source>
        <dbReference type="ARBA" id="ARBA00004328"/>
    </source>
</evidence>
<evidence type="ECO:0000256" key="2">
    <source>
        <dbReference type="ARBA" id="ARBA00022581"/>
    </source>
</evidence>
<keyword evidence="9" id="KW-1185">Reference proteome</keyword>
<evidence type="ECO:0000256" key="3">
    <source>
        <dbReference type="ARBA" id="ARBA00022804"/>
    </source>
</evidence>
<keyword evidence="6" id="KW-1160">Virus entry into host cell</keyword>
<evidence type="ECO:0000256" key="6">
    <source>
        <dbReference type="ARBA" id="ARBA00023296"/>
    </source>
</evidence>
<name>A0A8S5L098_9VIRU</name>
<reference evidence="8" key="1">
    <citation type="submission" date="2020-09" db="EMBL/GenBank/DDBJ databases">
        <title>Leviviricetes taxonomy.</title>
        <authorList>
            <person name="Stockdale S.R."/>
            <person name="Callanan J."/>
            <person name="Adriaenssens E.M."/>
            <person name="Kuhn J.H."/>
            <person name="Rumnieks J."/>
            <person name="Shkoporov A."/>
            <person name="Draper L.A."/>
            <person name="Ross P."/>
            <person name="Hill C."/>
        </authorList>
    </citation>
    <scope>NUCLEOTIDE SEQUENCE</scope>
</reference>
<sequence length="422" mass="47446">MINTDYSVGVVKPYEKVNIMEPDFDGNKPGNGHRDDSYTYRYQNGENPSLNVTETRFYTVGSRVRSVNVSIPPYLTLPNSAKTIKFRRPSSFSRSITTYTAEPITGTVKYSDSRTDSYETSTAEFINGAFLNEFLPVCQDSTPVADYPYDDYARAVTECLNKLGNMKVNMAENLATARQTVNLIAEDAAHVWKTLLNIKRGNWAGIPSSLGLSRPRDLGRNLLKFRYGYKPLLGDLYQIFEDFRKKDPDSYVISAFRGINGSKEYEDTFYIGSRKCEVKTKSEYRTVCKLFAHLSSDWLATGNQYGLVNPAVLAWELVPWSFVLDWTLPVGNFLQAYSDTAGLNFIGGYTSVRMSGNKTALLSPPPFPSDSWNSATHSSRRFSFRRDALGDFPTPLPYVKSPFSTTHVENALALLANCLKLR</sequence>
<dbReference type="GO" id="GO:0044423">
    <property type="term" value="C:virion component"/>
    <property type="evidence" value="ECO:0007669"/>
    <property type="project" value="UniProtKB-KW"/>
</dbReference>
<gene>
    <name evidence="8" type="primary">SRR6960802_1_1</name>
</gene>
<protein>
    <submittedName>
        <fullName evidence="8">Maturation protein</fullName>
    </submittedName>
</protein>
<keyword evidence="5" id="KW-1175">Viral attachment to host cell pilus</keyword>
<keyword evidence="2" id="KW-0945">Host-virus interaction</keyword>